<evidence type="ECO:0000313" key="4">
    <source>
        <dbReference type="Proteomes" id="UP001165042"/>
    </source>
</evidence>
<protein>
    <recommendedName>
        <fullName evidence="2">Histidine kinase/HSP90-like ATPase domain-containing protein</fullName>
    </recommendedName>
</protein>
<keyword evidence="1" id="KW-0418">Kinase</keyword>
<keyword evidence="1" id="KW-0808">Transferase</keyword>
<evidence type="ECO:0000256" key="1">
    <source>
        <dbReference type="ARBA" id="ARBA00022527"/>
    </source>
</evidence>
<keyword evidence="1" id="KW-0723">Serine/threonine-protein kinase</keyword>
<gene>
    <name evidence="3" type="ORF">Aglo03_04750</name>
</gene>
<dbReference type="Pfam" id="PF13581">
    <property type="entry name" value="HATPase_c_2"/>
    <property type="match status" value="1"/>
</dbReference>
<sequence>MGESAGSWSLSVPGVPASVAVTRRTLRSWLTKSGIACGLIDDVVLCASEAVTNAIQHGYRGAEGTVLVSVHLADEGVVLTVVDEGDWLPTQDGIGVSHGWGLPLIEAICRTVDLTRTLGKTVLTARLGMAT</sequence>
<dbReference type="RefSeq" id="WP_285469962.1">
    <property type="nucleotide sequence ID" value="NZ_BAAAVC010000002.1"/>
</dbReference>
<dbReference type="InterPro" id="IPR036890">
    <property type="entry name" value="HATPase_C_sf"/>
</dbReference>
<dbReference type="Proteomes" id="UP001165042">
    <property type="component" value="Unassembled WGS sequence"/>
</dbReference>
<dbReference type="GO" id="GO:0004674">
    <property type="term" value="F:protein serine/threonine kinase activity"/>
    <property type="evidence" value="ECO:0007669"/>
    <property type="project" value="UniProtKB-KW"/>
</dbReference>
<dbReference type="AlphaFoldDB" id="A0A9W6V762"/>
<dbReference type="SUPFAM" id="SSF55874">
    <property type="entry name" value="ATPase domain of HSP90 chaperone/DNA topoisomerase II/histidine kinase"/>
    <property type="match status" value="1"/>
</dbReference>
<feature type="domain" description="Histidine kinase/HSP90-like ATPase" evidence="2">
    <location>
        <begin position="15"/>
        <end position="126"/>
    </location>
</feature>
<dbReference type="EMBL" id="BSSD01000001">
    <property type="protein sequence ID" value="GLW89659.1"/>
    <property type="molecule type" value="Genomic_DNA"/>
</dbReference>
<organism evidence="3 4">
    <name type="scientific">Actinokineospora globicatena</name>
    <dbReference type="NCBI Taxonomy" id="103729"/>
    <lineage>
        <taxon>Bacteria</taxon>
        <taxon>Bacillati</taxon>
        <taxon>Actinomycetota</taxon>
        <taxon>Actinomycetes</taxon>
        <taxon>Pseudonocardiales</taxon>
        <taxon>Pseudonocardiaceae</taxon>
        <taxon>Actinokineospora</taxon>
    </lineage>
</organism>
<dbReference type="InterPro" id="IPR050267">
    <property type="entry name" value="Anti-sigma-factor_SerPK"/>
</dbReference>
<name>A0A9W6V762_9PSEU</name>
<dbReference type="CDD" id="cd16936">
    <property type="entry name" value="HATPase_RsbW-like"/>
    <property type="match status" value="1"/>
</dbReference>
<dbReference type="PANTHER" id="PTHR35526">
    <property type="entry name" value="ANTI-SIGMA-F FACTOR RSBW-RELATED"/>
    <property type="match status" value="1"/>
</dbReference>
<evidence type="ECO:0000259" key="2">
    <source>
        <dbReference type="Pfam" id="PF13581"/>
    </source>
</evidence>
<reference evidence="3" key="1">
    <citation type="submission" date="2023-02" db="EMBL/GenBank/DDBJ databases">
        <title>Actinokineospora globicatena NBRC 15670.</title>
        <authorList>
            <person name="Ichikawa N."/>
            <person name="Sato H."/>
            <person name="Tonouchi N."/>
        </authorList>
    </citation>
    <scope>NUCLEOTIDE SEQUENCE</scope>
    <source>
        <strain evidence="3">NBRC 15670</strain>
    </source>
</reference>
<keyword evidence="4" id="KW-1185">Reference proteome</keyword>
<dbReference type="InterPro" id="IPR003594">
    <property type="entry name" value="HATPase_dom"/>
</dbReference>
<comment type="caution">
    <text evidence="3">The sequence shown here is derived from an EMBL/GenBank/DDBJ whole genome shotgun (WGS) entry which is preliminary data.</text>
</comment>
<evidence type="ECO:0000313" key="3">
    <source>
        <dbReference type="EMBL" id="GLW89659.1"/>
    </source>
</evidence>
<proteinExistence type="predicted"/>
<dbReference type="PANTHER" id="PTHR35526:SF3">
    <property type="entry name" value="ANTI-SIGMA-F FACTOR RSBW"/>
    <property type="match status" value="1"/>
</dbReference>
<dbReference type="Gene3D" id="3.30.565.10">
    <property type="entry name" value="Histidine kinase-like ATPase, C-terminal domain"/>
    <property type="match status" value="1"/>
</dbReference>
<accession>A0A9W6V762</accession>